<feature type="domain" description="YbaK/aminoacyl-tRNA synthetase-associated" evidence="5">
    <location>
        <begin position="27"/>
        <end position="140"/>
    </location>
</feature>
<dbReference type="Gene3D" id="3.90.960.10">
    <property type="entry name" value="YbaK/aminoacyl-tRNA synthetase-associated domain"/>
    <property type="match status" value="1"/>
</dbReference>
<keyword evidence="2 4" id="KW-0648">Protein biosynthesis</keyword>
<comment type="similarity">
    <text evidence="1 4">Belongs to the prolyl-tRNA editing family. YbaK/EbsC subfamily.</text>
</comment>
<keyword evidence="7" id="KW-1185">Reference proteome</keyword>
<dbReference type="GO" id="GO:0002161">
    <property type="term" value="F:aminoacyl-tRNA deacylase activity"/>
    <property type="evidence" value="ECO:0007669"/>
    <property type="project" value="InterPro"/>
</dbReference>
<evidence type="ECO:0000313" key="7">
    <source>
        <dbReference type="Proteomes" id="UP000516046"/>
    </source>
</evidence>
<evidence type="ECO:0000259" key="5">
    <source>
        <dbReference type="Pfam" id="PF04073"/>
    </source>
</evidence>
<dbReference type="Proteomes" id="UP000516046">
    <property type="component" value="Chromosome"/>
</dbReference>
<dbReference type="InterPro" id="IPR004369">
    <property type="entry name" value="Prolyl-tRNA_editing_YbaK/EbsC"/>
</dbReference>
<dbReference type="EMBL" id="CP060696">
    <property type="protein sequence ID" value="QNO19525.1"/>
    <property type="molecule type" value="Genomic_DNA"/>
</dbReference>
<dbReference type="GO" id="GO:0016829">
    <property type="term" value="F:lyase activity"/>
    <property type="evidence" value="ECO:0007669"/>
    <property type="project" value="UniProtKB-KW"/>
</dbReference>
<dbReference type="NCBIfam" id="TIGR00011">
    <property type="entry name" value="YbaK_EbsC"/>
    <property type="match status" value="1"/>
</dbReference>
<gene>
    <name evidence="6" type="primary">ybaK</name>
    <name evidence="6" type="ORF">H6X83_12160</name>
</gene>
<dbReference type="InterPro" id="IPR036754">
    <property type="entry name" value="YbaK/aa-tRNA-synt-asso_dom_sf"/>
</dbReference>
<dbReference type="InterPro" id="IPR007214">
    <property type="entry name" value="YbaK/aa-tRNA-synth-assoc-dom"/>
</dbReference>
<dbReference type="Pfam" id="PF04073">
    <property type="entry name" value="tRNA_edit"/>
    <property type="match status" value="1"/>
</dbReference>
<evidence type="ECO:0000313" key="6">
    <source>
        <dbReference type="EMBL" id="QNO19525.1"/>
    </source>
</evidence>
<evidence type="ECO:0000256" key="4">
    <source>
        <dbReference type="PIRNR" id="PIRNR006181"/>
    </source>
</evidence>
<proteinExistence type="inferred from homology"/>
<evidence type="ECO:0000256" key="1">
    <source>
        <dbReference type="ARBA" id="ARBA00009798"/>
    </source>
</evidence>
<sequence length="152" mass="16652">MRILDKEKIPYTPHFYEHEDGKIDGIAVAEKLGQPLPQVFKTLVTQGADHAYYVFAVPVAEELDLKAAARSVEAKSVEMIHVKDINKVTGYIRGGCSPVGMKKQFTTVFDETALLYDTIFVSGGKIGTQVQLSIQNLLKLTGGTTADIIVHC</sequence>
<dbReference type="GO" id="GO:0006412">
    <property type="term" value="P:translation"/>
    <property type="evidence" value="ECO:0007669"/>
    <property type="project" value="UniProtKB-KW"/>
</dbReference>
<dbReference type="CDD" id="cd00002">
    <property type="entry name" value="YbaK_deacylase"/>
    <property type="match status" value="1"/>
</dbReference>
<dbReference type="PANTHER" id="PTHR30411">
    <property type="entry name" value="CYTOPLASMIC PROTEIN"/>
    <property type="match status" value="1"/>
</dbReference>
<dbReference type="SUPFAM" id="SSF55826">
    <property type="entry name" value="YbaK/ProRS associated domain"/>
    <property type="match status" value="1"/>
</dbReference>
<organism evidence="6 7">
    <name type="scientific">Caproicibacterium amylolyticum</name>
    <dbReference type="NCBI Taxonomy" id="2766537"/>
    <lineage>
        <taxon>Bacteria</taxon>
        <taxon>Bacillati</taxon>
        <taxon>Bacillota</taxon>
        <taxon>Clostridia</taxon>
        <taxon>Eubacteriales</taxon>
        <taxon>Oscillospiraceae</taxon>
        <taxon>Caproicibacterium</taxon>
    </lineage>
</organism>
<name>A0A7G9WLG3_9FIRM</name>
<accession>A0A7G9WLG3</accession>
<dbReference type="KEGG" id="caml:H6X83_12160"/>
<reference evidence="6 7" key="1">
    <citation type="submission" date="2020-08" db="EMBL/GenBank/DDBJ databases">
        <authorList>
            <person name="Ren C."/>
            <person name="Gu Y."/>
            <person name="Xu Y."/>
        </authorList>
    </citation>
    <scope>NUCLEOTIDE SEQUENCE [LARGE SCALE GENOMIC DNA]</scope>
    <source>
        <strain evidence="6 7">LBM18003</strain>
    </source>
</reference>
<evidence type="ECO:0000256" key="3">
    <source>
        <dbReference type="ARBA" id="ARBA00023239"/>
    </source>
</evidence>
<evidence type="ECO:0000256" key="2">
    <source>
        <dbReference type="ARBA" id="ARBA00022917"/>
    </source>
</evidence>
<dbReference type="AlphaFoldDB" id="A0A7G9WLG3"/>
<protein>
    <recommendedName>
        <fullName evidence="4">Cys-tRNA(Pro)/Cys-tRNA(Cys) deacylase</fullName>
        <ecNumber evidence="4">4.2.-.-</ecNumber>
    </recommendedName>
</protein>
<dbReference type="EC" id="4.2.-.-" evidence="4"/>
<dbReference type="RefSeq" id="WP_212508583.1">
    <property type="nucleotide sequence ID" value="NZ_CP060696.1"/>
</dbReference>
<dbReference type="PANTHER" id="PTHR30411:SF0">
    <property type="entry name" value="CYS-TRNA(PRO)_CYS-TRNA(CYS) DEACYLASE YBAK"/>
    <property type="match status" value="1"/>
</dbReference>
<dbReference type="PIRSF" id="PIRSF006181">
    <property type="entry name" value="EbsC_YbaK"/>
    <property type="match status" value="1"/>
</dbReference>
<keyword evidence="3 4" id="KW-0456">Lyase</keyword>